<organism evidence="1 2">
    <name type="scientific">Dimorphilus gyrociliatus</name>
    <dbReference type="NCBI Taxonomy" id="2664684"/>
    <lineage>
        <taxon>Eukaryota</taxon>
        <taxon>Metazoa</taxon>
        <taxon>Spiralia</taxon>
        <taxon>Lophotrochozoa</taxon>
        <taxon>Annelida</taxon>
        <taxon>Polychaeta</taxon>
        <taxon>Polychaeta incertae sedis</taxon>
        <taxon>Dinophilidae</taxon>
        <taxon>Dimorphilus</taxon>
    </lineage>
</organism>
<reference evidence="1 2" key="1">
    <citation type="submission" date="2020-08" db="EMBL/GenBank/DDBJ databases">
        <authorList>
            <person name="Hejnol A."/>
        </authorList>
    </citation>
    <scope>NUCLEOTIDE SEQUENCE [LARGE SCALE GENOMIC DNA]</scope>
</reference>
<dbReference type="Proteomes" id="UP000549394">
    <property type="component" value="Unassembled WGS sequence"/>
</dbReference>
<keyword evidence="2" id="KW-1185">Reference proteome</keyword>
<gene>
    <name evidence="1" type="ORF">DGYR_LOCUS5381</name>
</gene>
<dbReference type="AlphaFoldDB" id="A0A7I8VM45"/>
<evidence type="ECO:0000313" key="1">
    <source>
        <dbReference type="EMBL" id="CAD5116787.1"/>
    </source>
</evidence>
<dbReference type="EMBL" id="CAJFCJ010000007">
    <property type="protein sequence ID" value="CAD5116787.1"/>
    <property type="molecule type" value="Genomic_DNA"/>
</dbReference>
<sequence>MNNRMVSMEKTTKKRRKTTSMLLHHEERELEKYRQSLEMESKERLSAFRRSHEVFVGKYGHNLLPAWAPTVSHQLLNDKFSRVVHSFLPEIPNSRKVSLVSSSFPVPKRNVREIRRTMSMTNSKHLDYTEEDTRRLLDIDKFLRSSLLTESLNFQNTSRSNSIEYDRNKDGKLFKTVAMNVIKRQSVTRAFLSTLVEESEEEENNDNIGHCYLNEAFRTLKDCRYLRLPTFDNKT</sequence>
<proteinExistence type="predicted"/>
<comment type="caution">
    <text evidence="1">The sequence shown here is derived from an EMBL/GenBank/DDBJ whole genome shotgun (WGS) entry which is preliminary data.</text>
</comment>
<protein>
    <submittedName>
        <fullName evidence="1">Uncharacterized protein</fullName>
    </submittedName>
</protein>
<evidence type="ECO:0000313" key="2">
    <source>
        <dbReference type="Proteomes" id="UP000549394"/>
    </source>
</evidence>
<name>A0A7I8VM45_9ANNE</name>
<accession>A0A7I8VM45</accession>